<dbReference type="SUPFAM" id="SSF56672">
    <property type="entry name" value="DNA/RNA polymerases"/>
    <property type="match status" value="1"/>
</dbReference>
<reference evidence="6" key="1">
    <citation type="submission" date="2025-08" db="UniProtKB">
        <authorList>
            <consortium name="RefSeq"/>
        </authorList>
    </citation>
    <scope>IDENTIFICATION</scope>
    <source>
        <tissue evidence="6">Gonad</tissue>
    </source>
</reference>
<dbReference type="InterPro" id="IPR013783">
    <property type="entry name" value="Ig-like_fold"/>
</dbReference>
<dbReference type="Pfam" id="PF06312">
    <property type="entry name" value="Neurexophilin"/>
    <property type="match status" value="1"/>
</dbReference>
<dbReference type="Pfam" id="PF00078">
    <property type="entry name" value="RVT_1"/>
    <property type="match status" value="1"/>
</dbReference>
<dbReference type="PANTHER" id="PTHR16165:SF5">
    <property type="entry name" value="NXPE FAMILY MEMBER 3"/>
    <property type="match status" value="1"/>
</dbReference>
<accession>A0A6P4YZ61</accession>
<dbReference type="KEGG" id="bbel:109477686"/>
<dbReference type="InterPro" id="IPR026845">
    <property type="entry name" value="NXPH/NXPE"/>
</dbReference>
<dbReference type="InterPro" id="IPR000477">
    <property type="entry name" value="RT_dom"/>
</dbReference>
<dbReference type="InterPro" id="IPR057106">
    <property type="entry name" value="NXPE4_C"/>
</dbReference>
<feature type="region of interest" description="Disordered" evidence="2">
    <location>
        <begin position="1"/>
        <end position="21"/>
    </location>
</feature>
<dbReference type="AlphaFoldDB" id="A0A6P4YZ61"/>
<dbReference type="GeneID" id="109477686"/>
<name>A0A6P4YZ61_BRABE</name>
<dbReference type="PANTHER" id="PTHR16165">
    <property type="entry name" value="NXPE FAMILY MEMBER"/>
    <property type="match status" value="1"/>
</dbReference>
<sequence length="835" mass="96194">MALVSDYATSHKPRTCPKEGLQDHLSNYSRKKGNPEIANVNFIWKQQKHLQGVNRNDSINFDRVTIGKRLVISVVNPKRVFYVGDTLSVKIVARDTKDRPKIYGGDFLRAKLFSRVPVNASTAGRITDYGNGTYVARFFLSWPGNLSVSVQMIHSSEAVQVLTKIRDNTRRIMACGFSDEGRNMTEWMPCSNTANRSMNLRDVCDFSKPFINATFYCQRPTLSRCDSIADCHRDRMKTSSLQNHLVNLDERKLLLRPPGQRVADCAPIDMYTENLDYLQTKTKATGTLLTGDYNAHHNEWLLSKKTDPPGLKKGSKSWWWTAKRLMGQGDKSDIPLLSSENQSYIQAEEKAECFANIFAEKSTIPQDENDKDVPHTERRTTSNLTKIVFWPKQVRKVLAKLDISKATVPDTIPARVLKHVAPELCKPLAKLFRLLMENHYMPKQWKVAHVIPGHKKNNKHDPNNYRPILLLCIISKVMESIINKALWKHINKNILLSDKQFGFRAGHSTADALTYVTQHLHDAKDKRQESRLICLDISRAFDRVWHSRLIAKLKVIGVDGNVLKWIENYLTDRELRVTVGVSNRTNGKPLPLCAPGLPETPSEGYWFNGTWYSLKCQSRKFPSVRSVFGCLQNKSVLFFGDSTIRQWWKFLMNLPKLPQTGRAAYHAAAVYGIYNTTLEFTFHHFPRNNDQINLQFKMHHYLAERIDGIKGGPNAVLVLGLWGHYTAEHIETFRSRLYGIRYAIERLHSRYPDTKVIWRTSNTRDHHRWFHFVENSDWYAYQLLLEAKKIFKGLNIAIIDVWEMTSCMWHDPVMHAPEDVVRNQVDLLLSYICPL</sequence>
<organism evidence="5 6">
    <name type="scientific">Branchiostoma belcheri</name>
    <name type="common">Amphioxus</name>
    <dbReference type="NCBI Taxonomy" id="7741"/>
    <lineage>
        <taxon>Eukaryota</taxon>
        <taxon>Metazoa</taxon>
        <taxon>Chordata</taxon>
        <taxon>Cephalochordata</taxon>
        <taxon>Leptocardii</taxon>
        <taxon>Amphioxiformes</taxon>
        <taxon>Branchiostomatidae</taxon>
        <taxon>Branchiostoma</taxon>
    </lineage>
</organism>
<evidence type="ECO:0000259" key="3">
    <source>
        <dbReference type="Pfam" id="PF00078"/>
    </source>
</evidence>
<evidence type="ECO:0000256" key="2">
    <source>
        <dbReference type="SAM" id="MobiDB-lite"/>
    </source>
</evidence>
<dbReference type="RefSeq" id="XP_019634595.1">
    <property type="nucleotide sequence ID" value="XM_019779036.1"/>
</dbReference>
<dbReference type="InterPro" id="IPR014756">
    <property type="entry name" value="Ig_E-set"/>
</dbReference>
<dbReference type="SUPFAM" id="SSF81296">
    <property type="entry name" value="E set domains"/>
    <property type="match status" value="1"/>
</dbReference>
<dbReference type="CDD" id="cd01650">
    <property type="entry name" value="RT_nLTR_like"/>
    <property type="match status" value="1"/>
</dbReference>
<evidence type="ECO:0000256" key="1">
    <source>
        <dbReference type="ARBA" id="ARBA00005431"/>
    </source>
</evidence>
<comment type="similarity">
    <text evidence="1">Belongs to the NXPE family.</text>
</comment>
<evidence type="ECO:0000313" key="6">
    <source>
        <dbReference type="RefSeq" id="XP_019634595.1"/>
    </source>
</evidence>
<feature type="domain" description="NXPE C-terminal" evidence="4">
    <location>
        <begin position="611"/>
        <end position="833"/>
    </location>
</feature>
<dbReference type="InterPro" id="IPR043502">
    <property type="entry name" value="DNA/RNA_pol_sf"/>
</dbReference>
<proteinExistence type="inferred from homology"/>
<gene>
    <name evidence="6" type="primary">LOC109477686</name>
</gene>
<feature type="domain" description="Reverse transcriptase" evidence="3">
    <location>
        <begin position="458"/>
        <end position="578"/>
    </location>
</feature>
<dbReference type="Gene3D" id="2.60.40.10">
    <property type="entry name" value="Immunoglobulins"/>
    <property type="match status" value="1"/>
</dbReference>
<dbReference type="Proteomes" id="UP000515135">
    <property type="component" value="Unplaced"/>
</dbReference>
<keyword evidence="5" id="KW-1185">Reference proteome</keyword>
<dbReference type="SUPFAM" id="SSF52266">
    <property type="entry name" value="SGNH hydrolase"/>
    <property type="match status" value="1"/>
</dbReference>
<evidence type="ECO:0000259" key="4">
    <source>
        <dbReference type="Pfam" id="PF24536"/>
    </source>
</evidence>
<dbReference type="Pfam" id="PF24536">
    <property type="entry name" value="NXPE4_C"/>
    <property type="match status" value="1"/>
</dbReference>
<dbReference type="OrthoDB" id="10065625at2759"/>
<evidence type="ECO:0000313" key="5">
    <source>
        <dbReference type="Proteomes" id="UP000515135"/>
    </source>
</evidence>
<protein>
    <submittedName>
        <fullName evidence="6">Uncharacterized protein LOC109477686</fullName>
    </submittedName>
</protein>